<keyword evidence="3" id="KW-1185">Reference proteome</keyword>
<organism evidence="2 3">
    <name type="scientific">Aspergillus wentii DTO 134E9</name>
    <dbReference type="NCBI Taxonomy" id="1073089"/>
    <lineage>
        <taxon>Eukaryota</taxon>
        <taxon>Fungi</taxon>
        <taxon>Dikarya</taxon>
        <taxon>Ascomycota</taxon>
        <taxon>Pezizomycotina</taxon>
        <taxon>Eurotiomycetes</taxon>
        <taxon>Eurotiomycetidae</taxon>
        <taxon>Eurotiales</taxon>
        <taxon>Aspergillaceae</taxon>
        <taxon>Aspergillus</taxon>
        <taxon>Aspergillus subgen. Cremei</taxon>
    </lineage>
</organism>
<dbReference type="VEuPathDB" id="FungiDB:ASPWEDRAFT_45220"/>
<reference evidence="3" key="1">
    <citation type="journal article" date="2017" name="Genome Biol.">
        <title>Comparative genomics reveals high biological diversity and specific adaptations in the industrially and medically important fungal genus Aspergillus.</title>
        <authorList>
            <person name="de Vries R.P."/>
            <person name="Riley R."/>
            <person name="Wiebenga A."/>
            <person name="Aguilar-Osorio G."/>
            <person name="Amillis S."/>
            <person name="Uchima C.A."/>
            <person name="Anderluh G."/>
            <person name="Asadollahi M."/>
            <person name="Askin M."/>
            <person name="Barry K."/>
            <person name="Battaglia E."/>
            <person name="Bayram O."/>
            <person name="Benocci T."/>
            <person name="Braus-Stromeyer S.A."/>
            <person name="Caldana C."/>
            <person name="Canovas D."/>
            <person name="Cerqueira G.C."/>
            <person name="Chen F."/>
            <person name="Chen W."/>
            <person name="Choi C."/>
            <person name="Clum A."/>
            <person name="Dos Santos R.A."/>
            <person name="Damasio A.R."/>
            <person name="Diallinas G."/>
            <person name="Emri T."/>
            <person name="Fekete E."/>
            <person name="Flipphi M."/>
            <person name="Freyberg S."/>
            <person name="Gallo A."/>
            <person name="Gournas C."/>
            <person name="Habgood R."/>
            <person name="Hainaut M."/>
            <person name="Harispe M.L."/>
            <person name="Henrissat B."/>
            <person name="Hilden K.S."/>
            <person name="Hope R."/>
            <person name="Hossain A."/>
            <person name="Karabika E."/>
            <person name="Karaffa L."/>
            <person name="Karanyi Z."/>
            <person name="Krasevec N."/>
            <person name="Kuo A."/>
            <person name="Kusch H."/>
            <person name="LaButti K."/>
            <person name="Lagendijk E.L."/>
            <person name="Lapidus A."/>
            <person name="Levasseur A."/>
            <person name="Lindquist E."/>
            <person name="Lipzen A."/>
            <person name="Logrieco A.F."/>
            <person name="MacCabe A."/>
            <person name="Maekelae M.R."/>
            <person name="Malavazi I."/>
            <person name="Melin P."/>
            <person name="Meyer V."/>
            <person name="Mielnichuk N."/>
            <person name="Miskei M."/>
            <person name="Molnar A.P."/>
            <person name="Mule G."/>
            <person name="Ngan C.Y."/>
            <person name="Orejas M."/>
            <person name="Orosz E."/>
            <person name="Ouedraogo J.P."/>
            <person name="Overkamp K.M."/>
            <person name="Park H.-S."/>
            <person name="Perrone G."/>
            <person name="Piumi F."/>
            <person name="Punt P.J."/>
            <person name="Ram A.F."/>
            <person name="Ramon A."/>
            <person name="Rauscher S."/>
            <person name="Record E."/>
            <person name="Riano-Pachon D.M."/>
            <person name="Robert V."/>
            <person name="Roehrig J."/>
            <person name="Ruller R."/>
            <person name="Salamov A."/>
            <person name="Salih N.S."/>
            <person name="Samson R.A."/>
            <person name="Sandor E."/>
            <person name="Sanguinetti M."/>
            <person name="Schuetze T."/>
            <person name="Sepcic K."/>
            <person name="Shelest E."/>
            <person name="Sherlock G."/>
            <person name="Sophianopoulou V."/>
            <person name="Squina F.M."/>
            <person name="Sun H."/>
            <person name="Susca A."/>
            <person name="Todd R.B."/>
            <person name="Tsang A."/>
            <person name="Unkles S.E."/>
            <person name="van de Wiele N."/>
            <person name="van Rossen-Uffink D."/>
            <person name="Oliveira J.V."/>
            <person name="Vesth T.C."/>
            <person name="Visser J."/>
            <person name="Yu J.-H."/>
            <person name="Zhou M."/>
            <person name="Andersen M.R."/>
            <person name="Archer D.B."/>
            <person name="Baker S.E."/>
            <person name="Benoit I."/>
            <person name="Brakhage A.A."/>
            <person name="Braus G.H."/>
            <person name="Fischer R."/>
            <person name="Frisvad J.C."/>
            <person name="Goldman G.H."/>
            <person name="Houbraken J."/>
            <person name="Oakley B."/>
            <person name="Pocsi I."/>
            <person name="Scazzocchio C."/>
            <person name="Seiboth B."/>
            <person name="vanKuyk P.A."/>
            <person name="Wortman J."/>
            <person name="Dyer P.S."/>
            <person name="Grigoriev I.V."/>
        </authorList>
    </citation>
    <scope>NUCLEOTIDE SEQUENCE [LARGE SCALE GENOMIC DNA]</scope>
    <source>
        <strain evidence="3">DTO 134E9</strain>
    </source>
</reference>
<protein>
    <submittedName>
        <fullName evidence="2">Uncharacterized protein</fullName>
    </submittedName>
</protein>
<dbReference type="EMBL" id="KV878216">
    <property type="protein sequence ID" value="OJJ31254.1"/>
    <property type="molecule type" value="Genomic_DNA"/>
</dbReference>
<name>A0A1L9R8M6_ASPWE</name>
<evidence type="ECO:0000313" key="3">
    <source>
        <dbReference type="Proteomes" id="UP000184383"/>
    </source>
</evidence>
<feature type="region of interest" description="Disordered" evidence="1">
    <location>
        <begin position="1"/>
        <end position="26"/>
    </location>
</feature>
<dbReference type="OrthoDB" id="4499133at2759"/>
<evidence type="ECO:0000256" key="1">
    <source>
        <dbReference type="SAM" id="MobiDB-lite"/>
    </source>
</evidence>
<proteinExistence type="predicted"/>
<dbReference type="RefSeq" id="XP_040684931.1">
    <property type="nucleotide sequence ID" value="XM_040836470.1"/>
</dbReference>
<dbReference type="GeneID" id="63752318"/>
<accession>A0A1L9R8M6</accession>
<dbReference type="Proteomes" id="UP000184383">
    <property type="component" value="Unassembled WGS sequence"/>
</dbReference>
<dbReference type="AlphaFoldDB" id="A0A1L9R8M6"/>
<gene>
    <name evidence="2" type="ORF">ASPWEDRAFT_45220</name>
</gene>
<sequence>MTMSGSFEPISRRPSQPNTRIPPIMAKNASLQTPYKLATISHSKLRQEADSKTPNLRRCIAHAGILRQSIETTQRDINKQMHSFHLDEEEVEEEEEEEEVPVTVTKSEVDISPIREHITAAVKAMIRRRSQGSKGGEANNLTRVEAHGSVISSDKKNVVLRKYAAKLVPSRKVWSSPVLQASAAG</sequence>
<evidence type="ECO:0000313" key="2">
    <source>
        <dbReference type="EMBL" id="OJJ31254.1"/>
    </source>
</evidence>